<protein>
    <submittedName>
        <fullName evidence="1">Uncharacterized protein</fullName>
    </submittedName>
</protein>
<geneLocation type="mitochondrion" evidence="1"/>
<keyword evidence="1" id="KW-0496">Mitochondrion</keyword>
<organism evidence="1">
    <name type="scientific">Utricularia reniformis</name>
    <dbReference type="NCBI Taxonomy" id="192314"/>
    <lineage>
        <taxon>Eukaryota</taxon>
        <taxon>Viridiplantae</taxon>
        <taxon>Streptophyta</taxon>
        <taxon>Embryophyta</taxon>
        <taxon>Tracheophyta</taxon>
        <taxon>Spermatophyta</taxon>
        <taxon>Magnoliopsida</taxon>
        <taxon>eudicotyledons</taxon>
        <taxon>Gunneridae</taxon>
        <taxon>Pentapetalae</taxon>
        <taxon>asterids</taxon>
        <taxon>lamiids</taxon>
        <taxon>Lamiales</taxon>
        <taxon>Lentibulariaceae</taxon>
        <taxon>Utricularia</taxon>
    </lineage>
</organism>
<proteinExistence type="predicted"/>
<evidence type="ECO:0000313" key="1">
    <source>
        <dbReference type="EMBL" id="ART32049.1"/>
    </source>
</evidence>
<accession>A0A1Y0B3Z2</accession>
<reference evidence="1" key="1">
    <citation type="submission" date="2017-03" db="EMBL/GenBank/DDBJ databases">
        <title>The mitochondrial genome of the carnivorous plant Utricularia reniformis (Lentibulariaceae): structure, comparative analysis and evolutionary landmarks.</title>
        <authorList>
            <person name="Silva S.R."/>
            <person name="Alvarenga D.O."/>
            <person name="Michael T.P."/>
            <person name="Miranda V.F.O."/>
            <person name="Varani A.M."/>
        </authorList>
    </citation>
    <scope>NUCLEOTIDE SEQUENCE</scope>
</reference>
<name>A0A1Y0B3Z2_9LAMI</name>
<dbReference type="EMBL" id="KY774314">
    <property type="protein sequence ID" value="ART32049.1"/>
    <property type="molecule type" value="Genomic_DNA"/>
</dbReference>
<sequence>MERTLKSLSKESKTKYVYHSSELHQPLLCPF</sequence>
<gene>
    <name evidence="1" type="ORF">AEK19_MT1880</name>
</gene>
<dbReference type="AlphaFoldDB" id="A0A1Y0B3Z2"/>